<name>A0A0S4KSU4_9BACT</name>
<dbReference type="PANTHER" id="PTHR22926">
    <property type="entry name" value="PHOSPHO-N-ACETYLMURAMOYL-PENTAPEPTIDE-TRANSFERASE"/>
    <property type="match status" value="1"/>
</dbReference>
<dbReference type="GO" id="GO:0071555">
    <property type="term" value="P:cell wall organization"/>
    <property type="evidence" value="ECO:0007669"/>
    <property type="project" value="TreeGrafter"/>
</dbReference>
<dbReference type="OrthoDB" id="9783652at2"/>
<dbReference type="CDD" id="cd06853">
    <property type="entry name" value="GT_WecA_like"/>
    <property type="match status" value="1"/>
</dbReference>
<dbReference type="Proteomes" id="UP000066284">
    <property type="component" value="Chromosome 1"/>
</dbReference>
<feature type="binding site" evidence="7">
    <location>
        <position position="211"/>
    </location>
    <ligand>
        <name>Mg(2+)</name>
        <dbReference type="ChEBI" id="CHEBI:18420"/>
    </ligand>
</feature>
<dbReference type="EMBL" id="LN885086">
    <property type="protein sequence ID" value="CUQ65387.1"/>
    <property type="molecule type" value="Genomic_DNA"/>
</dbReference>
<dbReference type="EC" id="2.7.8.-" evidence="9"/>
<accession>A0A0S4KSU4</accession>
<evidence type="ECO:0000256" key="2">
    <source>
        <dbReference type="ARBA" id="ARBA00022475"/>
    </source>
</evidence>
<dbReference type="GO" id="GO:0009103">
    <property type="term" value="P:lipopolysaccharide biosynthetic process"/>
    <property type="evidence" value="ECO:0007669"/>
    <property type="project" value="TreeGrafter"/>
</dbReference>
<feature type="transmembrane region" description="Helical" evidence="8">
    <location>
        <begin position="313"/>
        <end position="332"/>
    </location>
</feature>
<feature type="transmembrane region" description="Helical" evidence="8">
    <location>
        <begin position="444"/>
        <end position="463"/>
    </location>
</feature>
<organism evidence="9 10">
    <name type="scientific">Candidatus Nitrospira inopinata</name>
    <dbReference type="NCBI Taxonomy" id="1715989"/>
    <lineage>
        <taxon>Bacteria</taxon>
        <taxon>Pseudomonadati</taxon>
        <taxon>Nitrospirota</taxon>
        <taxon>Nitrospiria</taxon>
        <taxon>Nitrospirales</taxon>
        <taxon>Nitrospiraceae</taxon>
        <taxon>Nitrospira</taxon>
    </lineage>
</organism>
<gene>
    <name evidence="9" type="ORF">NITINOP_0411</name>
</gene>
<dbReference type="GO" id="GO:0044038">
    <property type="term" value="P:cell wall macromolecule biosynthetic process"/>
    <property type="evidence" value="ECO:0007669"/>
    <property type="project" value="TreeGrafter"/>
</dbReference>
<protein>
    <submittedName>
        <fullName evidence="9">Putative Undecaprenyl-phosphate alpha-N-acetylglucosaminyl 1-phosphate transferase (Modular protein)</fullName>
        <ecNumber evidence="9">2.7.8.-</ecNumber>
    </submittedName>
</protein>
<dbReference type="PROSITE" id="PS01348">
    <property type="entry name" value="MRAY_2"/>
    <property type="match status" value="1"/>
</dbReference>
<feature type="transmembrane region" description="Helical" evidence="8">
    <location>
        <begin position="521"/>
        <end position="540"/>
    </location>
</feature>
<evidence type="ECO:0000256" key="5">
    <source>
        <dbReference type="ARBA" id="ARBA00022989"/>
    </source>
</evidence>
<evidence type="ECO:0000256" key="3">
    <source>
        <dbReference type="ARBA" id="ARBA00022679"/>
    </source>
</evidence>
<keyword evidence="5 8" id="KW-1133">Transmembrane helix</keyword>
<feature type="transmembrane region" description="Helical" evidence="8">
    <location>
        <begin position="100"/>
        <end position="118"/>
    </location>
</feature>
<evidence type="ECO:0000256" key="6">
    <source>
        <dbReference type="ARBA" id="ARBA00023136"/>
    </source>
</evidence>
<keyword evidence="3 9" id="KW-0808">Transferase</keyword>
<comment type="cofactor">
    <cofactor evidence="7">
        <name>Mg(2+)</name>
        <dbReference type="ChEBI" id="CHEBI:18420"/>
    </cofactor>
</comment>
<dbReference type="GO" id="GO:0046872">
    <property type="term" value="F:metal ion binding"/>
    <property type="evidence" value="ECO:0007669"/>
    <property type="project" value="UniProtKB-KW"/>
</dbReference>
<evidence type="ECO:0000313" key="10">
    <source>
        <dbReference type="Proteomes" id="UP000066284"/>
    </source>
</evidence>
<feature type="transmembrane region" description="Helical" evidence="8">
    <location>
        <begin position="235"/>
        <end position="256"/>
    </location>
</feature>
<feature type="transmembrane region" description="Helical" evidence="8">
    <location>
        <begin position="288"/>
        <end position="307"/>
    </location>
</feature>
<dbReference type="KEGG" id="nio:NITINOP_0411"/>
<feature type="transmembrane region" description="Helical" evidence="8">
    <location>
        <begin position="365"/>
        <end position="382"/>
    </location>
</feature>
<dbReference type="STRING" id="1715989.NITINOP_0411"/>
<dbReference type="InterPro" id="IPR000715">
    <property type="entry name" value="Glycosyl_transferase_4"/>
</dbReference>
<proteinExistence type="predicted"/>
<feature type="transmembrane region" description="Helical" evidence="8">
    <location>
        <begin position="183"/>
        <end position="200"/>
    </location>
</feature>
<reference evidence="10" key="1">
    <citation type="submission" date="2015-09" db="EMBL/GenBank/DDBJ databases">
        <authorList>
            <person name="Daims H."/>
        </authorList>
    </citation>
    <scope>NUCLEOTIDE SEQUENCE [LARGE SCALE GENOMIC DNA]</scope>
</reference>
<keyword evidence="7" id="KW-0460">Magnesium</keyword>
<feature type="transmembrane region" description="Helical" evidence="8">
    <location>
        <begin position="159"/>
        <end position="177"/>
    </location>
</feature>
<dbReference type="PANTHER" id="PTHR22926:SF3">
    <property type="entry name" value="UNDECAPRENYL-PHOSPHATE ALPHA-N-ACETYLGLUCOSAMINYL 1-PHOSPHATE TRANSFERASE"/>
    <property type="match status" value="1"/>
</dbReference>
<dbReference type="Pfam" id="PF00953">
    <property type="entry name" value="Glycos_transf_4"/>
    <property type="match status" value="1"/>
</dbReference>
<evidence type="ECO:0000256" key="1">
    <source>
        <dbReference type="ARBA" id="ARBA00004651"/>
    </source>
</evidence>
<comment type="subcellular location">
    <subcellularLocation>
        <location evidence="1">Cell membrane</location>
        <topology evidence="1">Multi-pass membrane protein</topology>
    </subcellularLocation>
</comment>
<feature type="transmembrane region" description="Helical" evidence="8">
    <location>
        <begin position="130"/>
        <end position="152"/>
    </location>
</feature>
<evidence type="ECO:0000256" key="4">
    <source>
        <dbReference type="ARBA" id="ARBA00022692"/>
    </source>
</evidence>
<dbReference type="InterPro" id="IPR018480">
    <property type="entry name" value="PNAcMuramoyl-5peptid_Trfase_CS"/>
</dbReference>
<keyword evidence="6 8" id="KW-0472">Membrane</keyword>
<dbReference type="RefSeq" id="WP_062482580.1">
    <property type="nucleotide sequence ID" value="NZ_LN885086.1"/>
</dbReference>
<feature type="transmembrane region" description="Helical" evidence="8">
    <location>
        <begin position="472"/>
        <end position="489"/>
    </location>
</feature>
<feature type="transmembrane region" description="Helical" evidence="8">
    <location>
        <begin position="412"/>
        <end position="429"/>
    </location>
</feature>
<dbReference type="GO" id="GO:0016780">
    <property type="term" value="F:phosphotransferase activity, for other substituted phosphate groups"/>
    <property type="evidence" value="ECO:0007669"/>
    <property type="project" value="InterPro"/>
</dbReference>
<evidence type="ECO:0000256" key="8">
    <source>
        <dbReference type="SAM" id="Phobius"/>
    </source>
</evidence>
<dbReference type="AlphaFoldDB" id="A0A0S4KSU4"/>
<feature type="transmembrane region" description="Helical" evidence="8">
    <location>
        <begin position="212"/>
        <end position="229"/>
    </location>
</feature>
<keyword evidence="4 8" id="KW-0812">Transmembrane</keyword>
<evidence type="ECO:0000313" key="9">
    <source>
        <dbReference type="EMBL" id="CUQ65387.1"/>
    </source>
</evidence>
<evidence type="ECO:0000256" key="7">
    <source>
        <dbReference type="PIRSR" id="PIRSR600715-1"/>
    </source>
</evidence>
<feature type="transmembrane region" description="Helical" evidence="8">
    <location>
        <begin position="495"/>
        <end position="514"/>
    </location>
</feature>
<feature type="transmembrane region" description="Helical" evidence="8">
    <location>
        <begin position="6"/>
        <end position="25"/>
    </location>
</feature>
<feature type="transmembrane region" description="Helical" evidence="8">
    <location>
        <begin position="71"/>
        <end position="88"/>
    </location>
</feature>
<feature type="transmembrane region" description="Helical" evidence="8">
    <location>
        <begin position="388"/>
        <end position="405"/>
    </location>
</feature>
<keyword evidence="7" id="KW-0479">Metal-binding</keyword>
<sequence length="541" mass="58513">MSTPLFLSFMVSLVISMTLIPMLTASAWRLQIIDMPGDRHAHSAPIAKVGGIAFAVATFTAVLWWAPKDEVILSSLAGGAVILLFGVWDDRTDLPYGVKFLGQIAAAAVVVGFAGLRLSSLPFMDEDVILPGWMAVPLTLFVIVAVTNAVNLADGLDGLAGGLALISFAGIAFLAYLADESQLVFLMVAVLGGLLGFLRFNTYPARIFMGDAGSQFLGHYLAVAAILLTDLSKPFYSPALMLFLWGVPILDTVGVMGQRILQGRSPFVGDRNHLHYKLLSMGLQHRQAVTAIYAVHGLMVCCAYLLRWQSDEVILAVYGAFALPILSLFVLAGRRFVLQGRWSGSAQTAEMAETGEVYSTLPGKSLGLAVSVFLAAAALWPADVPVDLGYAATGLFLVLAVGAYAVPSARQLIVRAGLYLGATFVIYLLEQPMPPEWSALQTPVNGFFILLAVLVTLTIRFGVKHRFEMTPLDYLMVCLVFAMSFWPDMRVGDVALGVLAAKMIVMFLAIELMLHSFAERLIQFGLVSLWIMLILGLRAWL</sequence>
<keyword evidence="2" id="KW-1003">Cell membrane</keyword>
<keyword evidence="10" id="KW-1185">Reference proteome</keyword>
<feature type="binding site" evidence="7">
    <location>
        <position position="151"/>
    </location>
    <ligand>
        <name>Mg(2+)</name>
        <dbReference type="ChEBI" id="CHEBI:18420"/>
    </ligand>
</feature>
<dbReference type="GO" id="GO:0005886">
    <property type="term" value="C:plasma membrane"/>
    <property type="evidence" value="ECO:0007669"/>
    <property type="project" value="UniProtKB-SubCell"/>
</dbReference>
<feature type="transmembrane region" description="Helical" evidence="8">
    <location>
        <begin position="46"/>
        <end position="65"/>
    </location>
</feature>